<name>A0A9P8VZ23_9HYPO</name>
<evidence type="ECO:0000256" key="1">
    <source>
        <dbReference type="SAM" id="SignalP"/>
    </source>
</evidence>
<proteinExistence type="predicted"/>
<keyword evidence="1" id="KW-0732">Signal</keyword>
<protein>
    <submittedName>
        <fullName evidence="2">Uncharacterized protein</fullName>
    </submittedName>
</protein>
<dbReference type="AlphaFoldDB" id="A0A9P8VZ23"/>
<dbReference type="Proteomes" id="UP000777438">
    <property type="component" value="Unassembled WGS sequence"/>
</dbReference>
<comment type="caution">
    <text evidence="2">The sequence shown here is derived from an EMBL/GenBank/DDBJ whole genome shotgun (WGS) entry which is preliminary data.</text>
</comment>
<evidence type="ECO:0000313" key="2">
    <source>
        <dbReference type="EMBL" id="KAH6880678.1"/>
    </source>
</evidence>
<dbReference type="EMBL" id="JAGPYM010000025">
    <property type="protein sequence ID" value="KAH6880678.1"/>
    <property type="molecule type" value="Genomic_DNA"/>
</dbReference>
<accession>A0A9P8VZ23</accession>
<feature type="chain" id="PRO_5040501829" evidence="1">
    <location>
        <begin position="20"/>
        <end position="523"/>
    </location>
</feature>
<gene>
    <name evidence="2" type="ORF">B0T10DRAFT_565412</name>
</gene>
<dbReference type="OrthoDB" id="5042680at2759"/>
<reference evidence="2 3" key="1">
    <citation type="journal article" date="2021" name="Nat. Commun.">
        <title>Genetic determinants of endophytism in the Arabidopsis root mycobiome.</title>
        <authorList>
            <person name="Mesny F."/>
            <person name="Miyauchi S."/>
            <person name="Thiergart T."/>
            <person name="Pickel B."/>
            <person name="Atanasova L."/>
            <person name="Karlsson M."/>
            <person name="Huettel B."/>
            <person name="Barry K.W."/>
            <person name="Haridas S."/>
            <person name="Chen C."/>
            <person name="Bauer D."/>
            <person name="Andreopoulos W."/>
            <person name="Pangilinan J."/>
            <person name="LaButti K."/>
            <person name="Riley R."/>
            <person name="Lipzen A."/>
            <person name="Clum A."/>
            <person name="Drula E."/>
            <person name="Henrissat B."/>
            <person name="Kohler A."/>
            <person name="Grigoriev I.V."/>
            <person name="Martin F.M."/>
            <person name="Hacquard S."/>
        </authorList>
    </citation>
    <scope>NUCLEOTIDE SEQUENCE [LARGE SCALE GENOMIC DNA]</scope>
    <source>
        <strain evidence="2 3">MPI-CAGE-CH-0241</strain>
    </source>
</reference>
<keyword evidence="3" id="KW-1185">Reference proteome</keyword>
<organism evidence="2 3">
    <name type="scientific">Thelonectria olida</name>
    <dbReference type="NCBI Taxonomy" id="1576542"/>
    <lineage>
        <taxon>Eukaryota</taxon>
        <taxon>Fungi</taxon>
        <taxon>Dikarya</taxon>
        <taxon>Ascomycota</taxon>
        <taxon>Pezizomycotina</taxon>
        <taxon>Sordariomycetes</taxon>
        <taxon>Hypocreomycetidae</taxon>
        <taxon>Hypocreales</taxon>
        <taxon>Nectriaceae</taxon>
        <taxon>Thelonectria</taxon>
    </lineage>
</organism>
<feature type="signal peptide" evidence="1">
    <location>
        <begin position="1"/>
        <end position="19"/>
    </location>
</feature>
<sequence>MRPSSILLLSPWLLLHASAGDQVMNPSYEERVCRRLPGLDGCTGQLEIPYGSAAKYCTTKSGNTYICGTIVLKEKVNVCDAVRQALPGQPGQDFASKGRAMCFCLPWAIRMSTMEEFYPIYEDGDLSAKSRNLANFVQIIDQCIRDNNLSIDDGRPKTIRNMKSTKDWSLVRGADIDVTMWRNLMKAIDGCFDGACDEKAISDWYWEYYELSDGLTDGELFDMLNNWVTLYGTLKAKISDVAKAAKGLQDRHKAANAAVSTVKKSICKGTTCNGSIAKSFLGKVSKALATVKNRQDVSKGCESAAKAIPLMVASTETAIEATNRIPEASYLKNLFESGEITSLSDVIKGFSVVSVLPNVALDLRKKVVHIILLTKYASKVKTTQSQLNDVLVTDWKKRTDLFKTPAQKKVRDGFIQIQGIMKKEFKDPLAKLLKAIQSLDDTLSKFPLRKNQIQIEHGAQLYRRWNLNSFTVPCNYKDTATYTRNGFTASAEYTKVDSCQFGPDWYYLPNHRIPYIMWRFYAA</sequence>
<evidence type="ECO:0000313" key="3">
    <source>
        <dbReference type="Proteomes" id="UP000777438"/>
    </source>
</evidence>